<evidence type="ECO:0000313" key="1">
    <source>
        <dbReference type="EMBL" id="KKM02959.1"/>
    </source>
</evidence>
<dbReference type="EMBL" id="LAZR01016798">
    <property type="protein sequence ID" value="KKM02959.1"/>
    <property type="molecule type" value="Genomic_DNA"/>
</dbReference>
<accession>A0A0F9GW06</accession>
<organism evidence="1">
    <name type="scientific">marine sediment metagenome</name>
    <dbReference type="NCBI Taxonomy" id="412755"/>
    <lineage>
        <taxon>unclassified sequences</taxon>
        <taxon>metagenomes</taxon>
        <taxon>ecological metagenomes</taxon>
    </lineage>
</organism>
<gene>
    <name evidence="1" type="ORF">LCGC14_1779170</name>
</gene>
<sequence length="71" mass="8044">MARRKTTQEAERFALAKSIRSFVRLKYALAADEEINEVLFDILDQYDAALGAGEAFDFSLSELVDSTKRLK</sequence>
<proteinExistence type="predicted"/>
<protein>
    <submittedName>
        <fullName evidence="1">Uncharacterized protein</fullName>
    </submittedName>
</protein>
<comment type="caution">
    <text evidence="1">The sequence shown here is derived from an EMBL/GenBank/DDBJ whole genome shotgun (WGS) entry which is preliminary data.</text>
</comment>
<name>A0A0F9GW06_9ZZZZ</name>
<reference evidence="1" key="1">
    <citation type="journal article" date="2015" name="Nature">
        <title>Complex archaea that bridge the gap between prokaryotes and eukaryotes.</title>
        <authorList>
            <person name="Spang A."/>
            <person name="Saw J.H."/>
            <person name="Jorgensen S.L."/>
            <person name="Zaremba-Niedzwiedzka K."/>
            <person name="Martijn J."/>
            <person name="Lind A.E."/>
            <person name="van Eijk R."/>
            <person name="Schleper C."/>
            <person name="Guy L."/>
            <person name="Ettema T.J."/>
        </authorList>
    </citation>
    <scope>NUCLEOTIDE SEQUENCE</scope>
</reference>
<dbReference type="AlphaFoldDB" id="A0A0F9GW06"/>